<dbReference type="RefSeq" id="WP_124398730.1">
    <property type="nucleotide sequence ID" value="NZ_BHZE01000031.1"/>
</dbReference>
<comment type="subcellular location">
    <subcellularLocation>
        <location evidence="1">Cell outer membrane</location>
    </subcellularLocation>
</comment>
<dbReference type="PRINTS" id="PR01021">
    <property type="entry name" value="OMPADOMAIN"/>
</dbReference>
<dbReference type="SUPFAM" id="SSF103088">
    <property type="entry name" value="OmpA-like"/>
    <property type="match status" value="2"/>
</dbReference>
<evidence type="ECO:0000313" key="6">
    <source>
        <dbReference type="EMBL" id="GCD78677.1"/>
    </source>
</evidence>
<proteinExistence type="predicted"/>
<keyword evidence="2 4" id="KW-0472">Membrane</keyword>
<dbReference type="GO" id="GO:0009279">
    <property type="term" value="C:cell outer membrane"/>
    <property type="evidence" value="ECO:0007669"/>
    <property type="project" value="UniProtKB-SubCell"/>
</dbReference>
<name>A0A401XNT3_9FLAO</name>
<reference evidence="6 7" key="1">
    <citation type="submission" date="2018-11" db="EMBL/GenBank/DDBJ databases">
        <title>Schleiferia aggregans sp. nov., a moderately thermophilic heterotrophic bacterium isolated from microbial mats at a terrestrial hot spring.</title>
        <authorList>
            <person name="Iino T."/>
            <person name="Ohkuma M."/>
            <person name="Haruta S."/>
        </authorList>
    </citation>
    <scope>NUCLEOTIDE SEQUENCE [LARGE SCALE GENOMIC DNA]</scope>
    <source>
        <strain evidence="6 7">LA</strain>
    </source>
</reference>
<dbReference type="PANTHER" id="PTHR30329">
    <property type="entry name" value="STATOR ELEMENT OF FLAGELLAR MOTOR COMPLEX"/>
    <property type="match status" value="1"/>
</dbReference>
<dbReference type="Pfam" id="PF00691">
    <property type="entry name" value="OmpA"/>
    <property type="match status" value="2"/>
</dbReference>
<sequence length="379" mass="44667">MIFRKLVTFSLFYLFLWSIEAQNVEIREFEIYFIYDSDKLTREARNQIDEWLFGKDRLRLVAVELIGHCDSLGNDEYNLDLSRRRAENTRLYLLSKGFELNDITIKYYGRTKPKYSNATEEGKAKNRRCEIIAEFVDASPGKTEERIADLPFETGQKYVLPNLHFIANQIVPHWYSLDVMNELLLVLLQRKGIRTEIQGHVCCNNDHRLSEARARYITQFLISNGVDAQRLQYKGFGNRRPVEKETNEETRMKNRRIEAFILNDSGEQVEVTDFKPVTEWTFELPDIRFFPAKNNMPPASRFNLKLIAADIEKSKSLQYTFYIKADNETLMRQRMAFVEKELSAEISAKQKFQVLPWEDIPANKYHILPDMYLVIKKIK</sequence>
<dbReference type="AlphaFoldDB" id="A0A401XNT3"/>
<evidence type="ECO:0000256" key="3">
    <source>
        <dbReference type="ARBA" id="ARBA00023237"/>
    </source>
</evidence>
<dbReference type="Gene3D" id="3.30.1330.60">
    <property type="entry name" value="OmpA-like domain"/>
    <property type="match status" value="2"/>
</dbReference>
<dbReference type="PANTHER" id="PTHR30329:SF21">
    <property type="entry name" value="LIPOPROTEIN YIAD-RELATED"/>
    <property type="match status" value="1"/>
</dbReference>
<feature type="domain" description="OmpA-like" evidence="5">
    <location>
        <begin position="152"/>
        <end position="265"/>
    </location>
</feature>
<dbReference type="OrthoDB" id="9782229at2"/>
<gene>
    <name evidence="6" type="ORF">JCM31826_21590</name>
</gene>
<dbReference type="CDD" id="cd07185">
    <property type="entry name" value="OmpA_C-like"/>
    <property type="match status" value="2"/>
</dbReference>
<protein>
    <recommendedName>
        <fullName evidence="5">OmpA-like domain-containing protein</fullName>
    </recommendedName>
</protein>
<evidence type="ECO:0000259" key="5">
    <source>
        <dbReference type="PROSITE" id="PS51123"/>
    </source>
</evidence>
<keyword evidence="7" id="KW-1185">Reference proteome</keyword>
<organism evidence="6 7">
    <name type="scientific">Thermaurantimonas aggregans</name>
    <dbReference type="NCBI Taxonomy" id="2173829"/>
    <lineage>
        <taxon>Bacteria</taxon>
        <taxon>Pseudomonadati</taxon>
        <taxon>Bacteroidota</taxon>
        <taxon>Flavobacteriia</taxon>
        <taxon>Flavobacteriales</taxon>
        <taxon>Schleiferiaceae</taxon>
        <taxon>Thermaurantimonas</taxon>
    </lineage>
</organism>
<dbReference type="InterPro" id="IPR050330">
    <property type="entry name" value="Bact_OuterMem_StrucFunc"/>
</dbReference>
<comment type="caution">
    <text evidence="6">The sequence shown here is derived from an EMBL/GenBank/DDBJ whole genome shotgun (WGS) entry which is preliminary data.</text>
</comment>
<dbReference type="InterPro" id="IPR006665">
    <property type="entry name" value="OmpA-like"/>
</dbReference>
<accession>A0A401XNT3</accession>
<dbReference type="PROSITE" id="PS51123">
    <property type="entry name" value="OMPA_2"/>
    <property type="match status" value="2"/>
</dbReference>
<dbReference type="InterPro" id="IPR036737">
    <property type="entry name" value="OmpA-like_sf"/>
</dbReference>
<feature type="domain" description="OmpA-like" evidence="5">
    <location>
        <begin position="20"/>
        <end position="137"/>
    </location>
</feature>
<evidence type="ECO:0000256" key="4">
    <source>
        <dbReference type="PROSITE-ProRule" id="PRU00473"/>
    </source>
</evidence>
<evidence type="ECO:0000313" key="7">
    <source>
        <dbReference type="Proteomes" id="UP000286715"/>
    </source>
</evidence>
<dbReference type="Proteomes" id="UP000286715">
    <property type="component" value="Unassembled WGS sequence"/>
</dbReference>
<dbReference type="EMBL" id="BHZE01000031">
    <property type="protein sequence ID" value="GCD78677.1"/>
    <property type="molecule type" value="Genomic_DNA"/>
</dbReference>
<keyword evidence="3" id="KW-0998">Cell outer membrane</keyword>
<evidence type="ECO:0000256" key="2">
    <source>
        <dbReference type="ARBA" id="ARBA00023136"/>
    </source>
</evidence>
<evidence type="ECO:0000256" key="1">
    <source>
        <dbReference type="ARBA" id="ARBA00004442"/>
    </source>
</evidence>
<dbReference type="InterPro" id="IPR006664">
    <property type="entry name" value="OMP_bac"/>
</dbReference>